<evidence type="ECO:0000256" key="1">
    <source>
        <dbReference type="SAM" id="MobiDB-lite"/>
    </source>
</evidence>
<evidence type="ECO:0000313" key="2">
    <source>
        <dbReference type="EMBL" id="GIX97626.1"/>
    </source>
</evidence>
<organism evidence="2 3">
    <name type="scientific">Caerostris extrusa</name>
    <name type="common">Bark spider</name>
    <name type="synonym">Caerostris bankana</name>
    <dbReference type="NCBI Taxonomy" id="172846"/>
    <lineage>
        <taxon>Eukaryota</taxon>
        <taxon>Metazoa</taxon>
        <taxon>Ecdysozoa</taxon>
        <taxon>Arthropoda</taxon>
        <taxon>Chelicerata</taxon>
        <taxon>Arachnida</taxon>
        <taxon>Araneae</taxon>
        <taxon>Araneomorphae</taxon>
        <taxon>Entelegynae</taxon>
        <taxon>Araneoidea</taxon>
        <taxon>Araneidae</taxon>
        <taxon>Caerostris</taxon>
    </lineage>
</organism>
<dbReference type="AlphaFoldDB" id="A0AAV4PNB3"/>
<proteinExistence type="predicted"/>
<feature type="compositionally biased region" description="Basic and acidic residues" evidence="1">
    <location>
        <begin position="221"/>
        <end position="231"/>
    </location>
</feature>
<dbReference type="Proteomes" id="UP001054945">
    <property type="component" value="Unassembled WGS sequence"/>
</dbReference>
<feature type="region of interest" description="Disordered" evidence="1">
    <location>
        <begin position="302"/>
        <end position="326"/>
    </location>
</feature>
<accession>A0AAV4PNB3</accession>
<keyword evidence="3" id="KW-1185">Reference proteome</keyword>
<feature type="region of interest" description="Disordered" evidence="1">
    <location>
        <begin position="219"/>
        <end position="238"/>
    </location>
</feature>
<name>A0AAV4PNB3_CAEEX</name>
<sequence length="339" mass="37684">MSMQYGIEVELIQSVVGVHKFRRASFFRWVLNFRYKKFRYNLEKGPDRREVPGWTNVGSSITTGQNQSSTGLIQTKKASYPNQKTNRAHQSQLVINQSSTGLTILTGKKKASYPNQKTNRAHQSQLVINQSSTGLTILTGKKKASYPNQKTNRAHQSQLVINQSSTGLTILTGKKKASYPNQKTNQTKRPTGLINHNWAHQSQLVINQSSTGLTILTGNLSKEKDQSKPKDQQGSSITTGHQSIINWAHNPNRAHQSQLVINQSSTGLILTGKESQPNQKTNRAHQSQLVINQSSTGLTILTGKKKASYPNQKTNQTKRPTGLINHNWSSINHQLGSQS</sequence>
<gene>
    <name evidence="2" type="ORF">CEXT_136841</name>
</gene>
<feature type="compositionally biased region" description="Polar residues" evidence="1">
    <location>
        <begin position="309"/>
        <end position="326"/>
    </location>
</feature>
<evidence type="ECO:0000313" key="3">
    <source>
        <dbReference type="Proteomes" id="UP001054945"/>
    </source>
</evidence>
<reference evidence="2 3" key="1">
    <citation type="submission" date="2021-06" db="EMBL/GenBank/DDBJ databases">
        <title>Caerostris extrusa draft genome.</title>
        <authorList>
            <person name="Kono N."/>
            <person name="Arakawa K."/>
        </authorList>
    </citation>
    <scope>NUCLEOTIDE SEQUENCE [LARGE SCALE GENOMIC DNA]</scope>
</reference>
<protein>
    <submittedName>
        <fullName evidence="2">Uncharacterized protein</fullName>
    </submittedName>
</protein>
<dbReference type="EMBL" id="BPLR01004800">
    <property type="protein sequence ID" value="GIX97626.1"/>
    <property type="molecule type" value="Genomic_DNA"/>
</dbReference>
<comment type="caution">
    <text evidence="2">The sequence shown here is derived from an EMBL/GenBank/DDBJ whole genome shotgun (WGS) entry which is preliminary data.</text>
</comment>